<dbReference type="RefSeq" id="WP_092929168.1">
    <property type="nucleotide sequence ID" value="NZ_FMZP01000002.1"/>
</dbReference>
<dbReference type="STRING" id="392421.SAMN04488694_101202"/>
<accession>A0A1G6JVT8</accession>
<name>A0A1G6JVT8_9EURY</name>
<dbReference type="EMBL" id="FOIC01000001">
    <property type="protein sequence ID" value="SES71235.1"/>
    <property type="molecule type" value="Genomic_DNA"/>
</dbReference>
<evidence type="ECO:0000313" key="5">
    <source>
        <dbReference type="Proteomes" id="UP000324021"/>
    </source>
</evidence>
<evidence type="ECO:0000313" key="4">
    <source>
        <dbReference type="Proteomes" id="UP000199320"/>
    </source>
</evidence>
<proteinExistence type="predicted"/>
<dbReference type="EMBL" id="FMZP01000002">
    <property type="protein sequence ID" value="SDC22862.1"/>
    <property type="molecule type" value="Genomic_DNA"/>
</dbReference>
<keyword evidence="4" id="KW-1185">Reference proteome</keyword>
<evidence type="ECO:0000256" key="1">
    <source>
        <dbReference type="SAM" id="Coils"/>
    </source>
</evidence>
<dbReference type="Pfam" id="PF07849">
    <property type="entry name" value="DUF1641"/>
    <property type="match status" value="1"/>
</dbReference>
<protein>
    <submittedName>
        <fullName evidence="2">Uncharacterized conserved protein YjgD, DUF1641 family</fullName>
    </submittedName>
</protein>
<reference evidence="3" key="1">
    <citation type="submission" date="2016-10" db="EMBL/GenBank/DDBJ databases">
        <authorList>
            <person name="de Groot N.N."/>
        </authorList>
    </citation>
    <scope>NUCLEOTIDE SEQUENCE [LARGE SCALE GENOMIC DNA]</scope>
    <source>
        <strain evidence="3">CDM_6</strain>
    </source>
</reference>
<dbReference type="AlphaFoldDB" id="A0A1G6JVT8"/>
<feature type="coiled-coil region" evidence="1">
    <location>
        <begin position="17"/>
        <end position="44"/>
    </location>
</feature>
<dbReference type="Proteomes" id="UP000199320">
    <property type="component" value="Unassembled WGS sequence"/>
</dbReference>
<gene>
    <name evidence="3" type="ORF">SAMN04488694_101202</name>
    <name evidence="2" type="ORF">SAMN05192552_1002172</name>
</gene>
<evidence type="ECO:0000313" key="3">
    <source>
        <dbReference type="EMBL" id="SES71235.1"/>
    </source>
</evidence>
<sequence>MASNERSLDADGTLSDETELARAIEENEAELAELLQLLTVAEELAADLTPELRETVRENREPIRELRMAFEREETLVLLQKVGEESDTLIELLDILAVSKELSDDLVPELQVAIRENREVIERVRLALESEETIILLEKLGDNTETLAEMLDLLDATHELAMDLTPELRDVAQDNRNVIRDLRMAAAGFADAHEDADVDMYELGRNAGNMIALVETMGDPKFTNVVDASIEGLTQDDPEPVGLIGLTKALFDADVRRALGRLLAAARALGSTSIEESDRQER</sequence>
<keyword evidence="1" id="KW-0175">Coiled coil</keyword>
<evidence type="ECO:0000313" key="2">
    <source>
        <dbReference type="EMBL" id="SDC22862.1"/>
    </source>
</evidence>
<reference evidence="4 5" key="2">
    <citation type="submission" date="2016-10" db="EMBL/GenBank/DDBJ databases">
        <authorList>
            <person name="Varghese N."/>
            <person name="Submissions S."/>
        </authorList>
    </citation>
    <scope>NUCLEOTIDE SEQUENCE [LARGE SCALE GENOMIC DNA]</scope>
    <source>
        <strain evidence="2 5">CDM_1</strain>
        <strain evidence="4">CDM_6</strain>
    </source>
</reference>
<dbReference type="Proteomes" id="UP000324021">
    <property type="component" value="Unassembled WGS sequence"/>
</dbReference>
<organism evidence="2 5">
    <name type="scientific">Natrinema hispanicum</name>
    <dbReference type="NCBI Taxonomy" id="392421"/>
    <lineage>
        <taxon>Archaea</taxon>
        <taxon>Methanobacteriati</taxon>
        <taxon>Methanobacteriota</taxon>
        <taxon>Stenosarchaea group</taxon>
        <taxon>Halobacteria</taxon>
        <taxon>Halobacteriales</taxon>
        <taxon>Natrialbaceae</taxon>
        <taxon>Natrinema</taxon>
    </lineage>
</organism>
<dbReference type="OrthoDB" id="303725at2157"/>
<dbReference type="InterPro" id="IPR012440">
    <property type="entry name" value="DUF1641"/>
</dbReference>